<keyword evidence="1" id="KW-0472">Membrane</keyword>
<name>A0ABR6Z5C7_9BURK</name>
<dbReference type="EMBL" id="JACOFX010000002">
    <property type="protein sequence ID" value="MBC3906848.1"/>
    <property type="molecule type" value="Genomic_DNA"/>
</dbReference>
<feature type="transmembrane region" description="Helical" evidence="1">
    <location>
        <begin position="12"/>
        <end position="28"/>
    </location>
</feature>
<sequence length="201" mass="22665">MRVMLFLYSTQNLLGCCLALMGLAMFFTGIISDWWLPIVAGLYAVAWLAIPADKELELQIKSKNSQNNLTESIDALIRESSTRLPHEAVVKLHRIQSTLQELAPRIFSGEVAMNYVSLLINAVNRDLPQTIKNYVLLPTAFASMHAIENGKTCKQLLIEQLDLLETQLAKIATDIYKNNAESLLINGEFLKEKFHTMSFIH</sequence>
<gene>
    <name evidence="2" type="ORF">H8L47_04680</name>
</gene>
<dbReference type="RefSeq" id="WP_186952079.1">
    <property type="nucleotide sequence ID" value="NZ_JACOFX010000002.1"/>
</dbReference>
<proteinExistence type="predicted"/>
<keyword evidence="1" id="KW-0812">Transmembrane</keyword>
<protein>
    <recommendedName>
        <fullName evidence="4">5-bromo-4-chloroindolyl phosphate hydrolysis protein</fullName>
    </recommendedName>
</protein>
<dbReference type="Proteomes" id="UP000646911">
    <property type="component" value="Unassembled WGS sequence"/>
</dbReference>
<evidence type="ECO:0008006" key="4">
    <source>
        <dbReference type="Google" id="ProtNLM"/>
    </source>
</evidence>
<reference evidence="2 3" key="1">
    <citation type="submission" date="2020-08" db="EMBL/GenBank/DDBJ databases">
        <title>Novel species isolated from subtropical streams in China.</title>
        <authorList>
            <person name="Lu H."/>
        </authorList>
    </citation>
    <scope>NUCLEOTIDE SEQUENCE [LARGE SCALE GENOMIC DNA]</scope>
    <source>
        <strain evidence="2 3">NL8W</strain>
    </source>
</reference>
<accession>A0ABR6Z5C7</accession>
<keyword evidence="1" id="KW-1133">Transmembrane helix</keyword>
<organism evidence="2 3">
    <name type="scientific">Undibacterium umbellatum</name>
    <dbReference type="NCBI Taxonomy" id="2762300"/>
    <lineage>
        <taxon>Bacteria</taxon>
        <taxon>Pseudomonadati</taxon>
        <taxon>Pseudomonadota</taxon>
        <taxon>Betaproteobacteria</taxon>
        <taxon>Burkholderiales</taxon>
        <taxon>Oxalobacteraceae</taxon>
        <taxon>Undibacterium</taxon>
    </lineage>
</organism>
<keyword evidence="3" id="KW-1185">Reference proteome</keyword>
<evidence type="ECO:0000313" key="3">
    <source>
        <dbReference type="Proteomes" id="UP000646911"/>
    </source>
</evidence>
<evidence type="ECO:0000256" key="1">
    <source>
        <dbReference type="SAM" id="Phobius"/>
    </source>
</evidence>
<evidence type="ECO:0000313" key="2">
    <source>
        <dbReference type="EMBL" id="MBC3906848.1"/>
    </source>
</evidence>
<comment type="caution">
    <text evidence="2">The sequence shown here is derived from an EMBL/GenBank/DDBJ whole genome shotgun (WGS) entry which is preliminary data.</text>
</comment>